<protein>
    <submittedName>
        <fullName evidence="2">Phosphoinositide 3-kinase regulatory subunit 6</fullName>
    </submittedName>
</protein>
<dbReference type="Proteomes" id="UP000504624">
    <property type="component" value="Unplaced"/>
</dbReference>
<dbReference type="CTD" id="146850"/>
<dbReference type="PANTHER" id="PTHR15593:SF1">
    <property type="entry name" value="PHOSPHOINOSITIDE 3-KINASE REGULATORY SUBUNIT 6"/>
    <property type="match status" value="1"/>
</dbReference>
<dbReference type="Pfam" id="PF10486">
    <property type="entry name" value="PI3K_1B_p101"/>
    <property type="match status" value="2"/>
</dbReference>
<dbReference type="GO" id="GO:0007186">
    <property type="term" value="P:G protein-coupled receptor signaling pathway"/>
    <property type="evidence" value="ECO:0007669"/>
    <property type="project" value="TreeGrafter"/>
</dbReference>
<proteinExistence type="predicted"/>
<dbReference type="PANTHER" id="PTHR15593">
    <property type="entry name" value="PHOSPHATIDYLINOSITOL 3-KINASE REGULATORY SUBUNIT"/>
    <property type="match status" value="1"/>
</dbReference>
<reference evidence="2" key="1">
    <citation type="submission" date="2025-08" db="UniProtKB">
        <authorList>
            <consortium name="RefSeq"/>
        </authorList>
    </citation>
    <scope>IDENTIFICATION</scope>
</reference>
<dbReference type="GO" id="GO:0005944">
    <property type="term" value="C:phosphatidylinositol 3-kinase complex, class IB"/>
    <property type="evidence" value="ECO:0007669"/>
    <property type="project" value="InterPro"/>
</dbReference>
<keyword evidence="1" id="KW-1185">Reference proteome</keyword>
<dbReference type="OrthoDB" id="8781591at2759"/>
<dbReference type="RefSeq" id="XP_017693903.1">
    <property type="nucleotide sequence ID" value="XM_017838414.1"/>
</dbReference>
<evidence type="ECO:0000313" key="2">
    <source>
        <dbReference type="RefSeq" id="XP_017693903.1"/>
    </source>
</evidence>
<organism evidence="1 2">
    <name type="scientific">Lepidothrix coronata</name>
    <name type="common">blue-crowned manakin</name>
    <dbReference type="NCBI Taxonomy" id="321398"/>
    <lineage>
        <taxon>Eukaryota</taxon>
        <taxon>Metazoa</taxon>
        <taxon>Chordata</taxon>
        <taxon>Craniata</taxon>
        <taxon>Vertebrata</taxon>
        <taxon>Euteleostomi</taxon>
        <taxon>Archelosauria</taxon>
        <taxon>Archosauria</taxon>
        <taxon>Dinosauria</taxon>
        <taxon>Saurischia</taxon>
        <taxon>Theropoda</taxon>
        <taxon>Coelurosauria</taxon>
        <taxon>Aves</taxon>
        <taxon>Neognathae</taxon>
        <taxon>Neoaves</taxon>
        <taxon>Telluraves</taxon>
        <taxon>Australaves</taxon>
        <taxon>Passeriformes</taxon>
        <taxon>Pipridae</taxon>
        <taxon>Lepidothrix</taxon>
    </lineage>
</organism>
<name>A0A6J0J4L2_9PASS</name>
<dbReference type="InterPro" id="IPR019522">
    <property type="entry name" value="PIK3R5/6"/>
</dbReference>
<gene>
    <name evidence="2" type="primary">PIK3R6</name>
</gene>
<dbReference type="GO" id="GO:0046935">
    <property type="term" value="F:1-phosphatidylinositol-3-kinase regulator activity"/>
    <property type="evidence" value="ECO:0007669"/>
    <property type="project" value="InterPro"/>
</dbReference>
<sequence length="754" mass="84476">MDSTEVESDILRRVRTLLRELDGHHPACQCDRGMLRWTLHKKIDQNPSNSSVLVRILVKELERAERGDFRHYIIPLLHTLMYTLIKAPCISEELCGRVYDFCKKLLTLPKPFCTIGLDYATRLKVERTAPGTLYQRMVISEQSLKSDPYPYQEKIFIFADPELLSEAICNALLTDTEAAQVSQSPRACMCYVITHAMQAALGEGCDLGALKGRLQDMPTSEVEHWFQQVVVAVECAGSEGSTARGQHTARLEEICRALLSSSQAGNAPLGGLQDTPLPNPTISFHLWTEDNQLWKELVLFIRPLSQSCEPDCLSQDLDTFEIQDIVSDCECCEQTRFSVLSTDSGIERDLPVAVEEPLAPCGAETEQSRLHRRGGIKKKPSPLESVTFLQAGCCSPGVKPPVKLQKRSGVPQDAAAPVQKLHTARIVLLGDDRILGRLAQAYHSLRKRETRRVFLTPRLNLQFYYIPVVAGQPDTSAVVDHPSSGHEELCEVARYLGRADPWYESNINTLCHVIPKLATMPPSPSKHLVTDLFITDVIAYYVRMGLQPVCFQVYAVKIFFNDPAQEPAEDVFLTELCTQGQDGISHRELSMTKKKTTLDGPGIDLTVTYRKVMVSDREKELDMSLRSTGLVMKAIPSQEAEDLVCLNVTITEIIRTSNLSGRSFSAVANRLKTRNITIRSTEQRPFTVCLDKDSRRTYRNVISLEVSPCLEPSYCLQKTRTMKFSLHETEDVGLVKYMPKSLLLPINTFAGVTQ</sequence>
<dbReference type="AlphaFoldDB" id="A0A6J0J4L2"/>
<accession>A0A6J0J4L2</accession>
<evidence type="ECO:0000313" key="1">
    <source>
        <dbReference type="Proteomes" id="UP000504624"/>
    </source>
</evidence>
<dbReference type="GeneID" id="108509139"/>